<proteinExistence type="inferred from homology"/>
<protein>
    <submittedName>
        <fullName evidence="5">Thermostable beta-glucosidase B</fullName>
    </submittedName>
</protein>
<dbReference type="InterPro" id="IPR036881">
    <property type="entry name" value="Glyco_hydro_3_C_sf"/>
</dbReference>
<feature type="domain" description="Fibronectin type III-like" evidence="4">
    <location>
        <begin position="643"/>
        <end position="713"/>
    </location>
</feature>
<dbReference type="Gene3D" id="2.60.40.10">
    <property type="entry name" value="Immunoglobulins"/>
    <property type="match status" value="1"/>
</dbReference>
<dbReference type="RefSeq" id="WP_136081966.1">
    <property type="nucleotide sequence ID" value="NZ_CAAHFG010000003.1"/>
</dbReference>
<dbReference type="InterPro" id="IPR050288">
    <property type="entry name" value="Cellulose_deg_GH3"/>
</dbReference>
<evidence type="ECO:0000259" key="4">
    <source>
        <dbReference type="SMART" id="SM01217"/>
    </source>
</evidence>
<dbReference type="InterPro" id="IPR036962">
    <property type="entry name" value="Glyco_hydro_3_N_sf"/>
</dbReference>
<dbReference type="GO" id="GO:0005975">
    <property type="term" value="P:carbohydrate metabolic process"/>
    <property type="evidence" value="ECO:0007669"/>
    <property type="project" value="InterPro"/>
</dbReference>
<evidence type="ECO:0000313" key="6">
    <source>
        <dbReference type="Proteomes" id="UP000366872"/>
    </source>
</evidence>
<dbReference type="AlphaFoldDB" id="A0A6C2U915"/>
<dbReference type="Gene3D" id="3.40.50.1700">
    <property type="entry name" value="Glycoside hydrolase family 3 C-terminal domain"/>
    <property type="match status" value="1"/>
</dbReference>
<dbReference type="InterPro" id="IPR002772">
    <property type="entry name" value="Glyco_hydro_3_C"/>
</dbReference>
<gene>
    <name evidence="5" type="primary">bglB_3</name>
    <name evidence="5" type="ORF">PDESU_05056</name>
</gene>
<dbReference type="Proteomes" id="UP000366872">
    <property type="component" value="Unassembled WGS sequence"/>
</dbReference>
<evidence type="ECO:0000256" key="3">
    <source>
        <dbReference type="SAM" id="SignalP"/>
    </source>
</evidence>
<dbReference type="SUPFAM" id="SSF52279">
    <property type="entry name" value="Beta-D-glucan exohydrolase, C-terminal domain"/>
    <property type="match status" value="1"/>
</dbReference>
<dbReference type="SMART" id="SM01217">
    <property type="entry name" value="Fn3_like"/>
    <property type="match status" value="1"/>
</dbReference>
<accession>A0A6C2U915</accession>
<dbReference type="Pfam" id="PF01915">
    <property type="entry name" value="Glyco_hydro_3_C"/>
    <property type="match status" value="1"/>
</dbReference>
<dbReference type="InterPro" id="IPR017853">
    <property type="entry name" value="GH"/>
</dbReference>
<keyword evidence="2" id="KW-0378">Hydrolase</keyword>
<dbReference type="GO" id="GO:0008422">
    <property type="term" value="F:beta-glucosidase activity"/>
    <property type="evidence" value="ECO:0007669"/>
    <property type="project" value="UniProtKB-ARBA"/>
</dbReference>
<sequence>MRLKNKTYIMLLSALMLSCAASAKRAEKTVPDLTPAEITAARESFKGAVYLDPSKTAGERARDLVERMTLDEKIAYLGGTGFVTDKVIGQTQPLARLGIPKFKMTDATLGSKLTKDAILFPAFIGLAASFNSELSYAYGKAVAEQCKAGGYRILLGPGVNLYRVPNCGRNFEYLGEDPFLTSELTVPYIKGCQDAGVLATVKHLSANNSDYMRKSSNSVIDERTLHEIYFPPFVAAIEKADVKAVMTAYNLLNGEWAAESRWLVTDMLRNSWGFDGMVMTDWWSVYNTEKLITSGVDIEMPAAKVLAADQVRAMLSNGVITKAYLDERIQCSLRPCIEMELLEVEHRQPEMRQKWPEHQQVAETIGRESLVLLKNENNLLPLDRSKVKNIVLYGGNAVETVATGGGAAGFDPGKNFVTYEQAIKKAAGENVTVSYLPKLNRKKLQGADAVVVFLTMVEHEAMDRNFVLDEDSRYALARITEANRNVIAVVSLGGGVEMASWVDDVESLIYAWYPGTYGATGLGEMLFGDVNPSGKLPITIEKRVEDTHYHGNYLAEGTVLPRMFPGFGWKAPIHDVNYAEGIFTGYRWYDSKAIEPLFPFGFGLSYTRFEIAEPKLSSSTLKSGETLTVQVEVSNCGDQEGAEVVQLYVSDLEAGVPRPEKELKGFRKVSLKPGESRVVTLKVNERDLAFWDPESKGWKTEPGRFEIRVGSSSRHITGTAAFEYIR</sequence>
<feature type="signal peptide" evidence="3">
    <location>
        <begin position="1"/>
        <end position="23"/>
    </location>
</feature>
<dbReference type="InterPro" id="IPR026891">
    <property type="entry name" value="Fn3-like"/>
</dbReference>
<dbReference type="PANTHER" id="PTHR42715">
    <property type="entry name" value="BETA-GLUCOSIDASE"/>
    <property type="match status" value="1"/>
</dbReference>
<dbReference type="EMBL" id="CAAHFG010000003">
    <property type="protein sequence ID" value="VGO16465.1"/>
    <property type="molecule type" value="Genomic_DNA"/>
</dbReference>
<name>A0A6C2U915_PONDE</name>
<keyword evidence="6" id="KW-1185">Reference proteome</keyword>
<dbReference type="Gene3D" id="3.20.20.300">
    <property type="entry name" value="Glycoside hydrolase, family 3, N-terminal domain"/>
    <property type="match status" value="1"/>
</dbReference>
<dbReference type="InterPro" id="IPR013783">
    <property type="entry name" value="Ig-like_fold"/>
</dbReference>
<evidence type="ECO:0000256" key="2">
    <source>
        <dbReference type="ARBA" id="ARBA00022801"/>
    </source>
</evidence>
<keyword evidence="3" id="KW-0732">Signal</keyword>
<dbReference type="SUPFAM" id="SSF51445">
    <property type="entry name" value="(Trans)glycosidases"/>
    <property type="match status" value="1"/>
</dbReference>
<dbReference type="PROSITE" id="PS51257">
    <property type="entry name" value="PROKAR_LIPOPROTEIN"/>
    <property type="match status" value="1"/>
</dbReference>
<feature type="chain" id="PRO_5025549656" evidence="3">
    <location>
        <begin position="24"/>
        <end position="726"/>
    </location>
</feature>
<dbReference type="PRINTS" id="PR00133">
    <property type="entry name" value="GLHYDRLASE3"/>
</dbReference>
<organism evidence="5 6">
    <name type="scientific">Pontiella desulfatans</name>
    <dbReference type="NCBI Taxonomy" id="2750659"/>
    <lineage>
        <taxon>Bacteria</taxon>
        <taxon>Pseudomonadati</taxon>
        <taxon>Kiritimatiellota</taxon>
        <taxon>Kiritimatiellia</taxon>
        <taxon>Kiritimatiellales</taxon>
        <taxon>Pontiellaceae</taxon>
        <taxon>Pontiella</taxon>
    </lineage>
</organism>
<evidence type="ECO:0000313" key="5">
    <source>
        <dbReference type="EMBL" id="VGO16465.1"/>
    </source>
</evidence>
<dbReference type="InterPro" id="IPR001764">
    <property type="entry name" value="Glyco_hydro_3_N"/>
</dbReference>
<dbReference type="Pfam" id="PF00933">
    <property type="entry name" value="Glyco_hydro_3"/>
    <property type="match status" value="1"/>
</dbReference>
<dbReference type="FunFam" id="2.60.40.10:FF:000495">
    <property type="entry name" value="Periplasmic beta-glucosidase"/>
    <property type="match status" value="1"/>
</dbReference>
<evidence type="ECO:0000256" key="1">
    <source>
        <dbReference type="ARBA" id="ARBA00005336"/>
    </source>
</evidence>
<comment type="similarity">
    <text evidence="1">Belongs to the glycosyl hydrolase 3 family.</text>
</comment>
<dbReference type="PANTHER" id="PTHR42715:SF10">
    <property type="entry name" value="BETA-GLUCOSIDASE"/>
    <property type="match status" value="1"/>
</dbReference>
<dbReference type="Pfam" id="PF14310">
    <property type="entry name" value="Fn3-like"/>
    <property type="match status" value="1"/>
</dbReference>
<reference evidence="5 6" key="1">
    <citation type="submission" date="2019-04" db="EMBL/GenBank/DDBJ databases">
        <authorList>
            <person name="Van Vliet M D."/>
        </authorList>
    </citation>
    <scope>NUCLEOTIDE SEQUENCE [LARGE SCALE GENOMIC DNA]</scope>
    <source>
        <strain evidence="5 6">F1</strain>
    </source>
</reference>